<dbReference type="InterPro" id="IPR047859">
    <property type="entry name" value="Ribosomal_bL17_CS"/>
</dbReference>
<dbReference type="InterPro" id="IPR000456">
    <property type="entry name" value="Ribosomal_bL17"/>
</dbReference>
<evidence type="ECO:0000256" key="6">
    <source>
        <dbReference type="SAM" id="MobiDB-lite"/>
    </source>
</evidence>
<feature type="compositionally biased region" description="Low complexity" evidence="6">
    <location>
        <begin position="139"/>
        <end position="159"/>
    </location>
</feature>
<dbReference type="GO" id="GO:0022625">
    <property type="term" value="C:cytosolic large ribosomal subunit"/>
    <property type="evidence" value="ECO:0007669"/>
    <property type="project" value="TreeGrafter"/>
</dbReference>
<organism evidence="7">
    <name type="scientific">uncultured delta proteobacterium Rifle_16ft_4_minimus_12842</name>
    <dbReference type="NCBI Taxonomy" id="1665174"/>
    <lineage>
        <taxon>Bacteria</taxon>
        <taxon>Deltaproteobacteria</taxon>
        <taxon>environmental samples</taxon>
    </lineage>
</organism>
<dbReference type="PANTHER" id="PTHR14413:SF16">
    <property type="entry name" value="LARGE RIBOSOMAL SUBUNIT PROTEIN BL17M"/>
    <property type="match status" value="1"/>
</dbReference>
<evidence type="ECO:0000256" key="5">
    <source>
        <dbReference type="RuleBase" id="RU000660"/>
    </source>
</evidence>
<evidence type="ECO:0000256" key="1">
    <source>
        <dbReference type="ARBA" id="ARBA00008777"/>
    </source>
</evidence>
<dbReference type="GO" id="GO:0003735">
    <property type="term" value="F:structural constituent of ribosome"/>
    <property type="evidence" value="ECO:0007669"/>
    <property type="project" value="InterPro"/>
</dbReference>
<accession>A0A0H4T3N0</accession>
<evidence type="ECO:0000256" key="3">
    <source>
        <dbReference type="ARBA" id="ARBA00023274"/>
    </source>
</evidence>
<dbReference type="AlphaFoldDB" id="A0A0H4T3N0"/>
<protein>
    <recommendedName>
        <fullName evidence="4">Large ribosomal subunit protein bL17</fullName>
    </recommendedName>
</protein>
<evidence type="ECO:0000313" key="7">
    <source>
        <dbReference type="EMBL" id="AKQ00967.1"/>
    </source>
</evidence>
<dbReference type="PROSITE" id="PS01167">
    <property type="entry name" value="RIBOSOMAL_L17"/>
    <property type="match status" value="1"/>
</dbReference>
<dbReference type="PANTHER" id="PTHR14413">
    <property type="entry name" value="RIBOSOMAL PROTEIN L17"/>
    <property type="match status" value="1"/>
</dbReference>
<evidence type="ECO:0000256" key="4">
    <source>
        <dbReference type="HAMAP-Rule" id="MF_01368"/>
    </source>
</evidence>
<reference evidence="7" key="1">
    <citation type="journal article" date="2015" name="ISME J.">
        <title>Aquifer environment selects for microbial species cohorts in sediment and groundwater.</title>
        <authorList>
            <person name="Hug L.A."/>
            <person name="Thomas B.C."/>
            <person name="Brown C.T."/>
            <person name="Frischkorn K.R."/>
            <person name="Williams K.H."/>
            <person name="Tringe S.G."/>
            <person name="Banfield J.F."/>
        </authorList>
    </citation>
    <scope>NUCLEOTIDE SEQUENCE</scope>
</reference>
<proteinExistence type="inferred from homology"/>
<dbReference type="GO" id="GO:0006412">
    <property type="term" value="P:translation"/>
    <property type="evidence" value="ECO:0007669"/>
    <property type="project" value="UniProtKB-UniRule"/>
</dbReference>
<comment type="subunit">
    <text evidence="4">Part of the 50S ribosomal subunit. Contacts protein L32.</text>
</comment>
<comment type="similarity">
    <text evidence="1 4 5">Belongs to the bacterial ribosomal protein bL17 family.</text>
</comment>
<evidence type="ECO:0000256" key="2">
    <source>
        <dbReference type="ARBA" id="ARBA00022980"/>
    </source>
</evidence>
<keyword evidence="2 4" id="KW-0689">Ribosomal protein</keyword>
<dbReference type="SUPFAM" id="SSF64263">
    <property type="entry name" value="Prokaryotic ribosomal protein L17"/>
    <property type="match status" value="1"/>
</dbReference>
<dbReference type="FunFam" id="3.90.1030.10:FF:000001">
    <property type="entry name" value="50S ribosomal protein L17"/>
    <property type="match status" value="1"/>
</dbReference>
<dbReference type="EMBL" id="KT006945">
    <property type="protein sequence ID" value="AKQ00967.1"/>
    <property type="molecule type" value="Genomic_DNA"/>
</dbReference>
<dbReference type="Pfam" id="PF01196">
    <property type="entry name" value="Ribosomal_L17"/>
    <property type="match status" value="1"/>
</dbReference>
<dbReference type="HAMAP" id="MF_01368">
    <property type="entry name" value="Ribosomal_bL17"/>
    <property type="match status" value="1"/>
</dbReference>
<feature type="compositionally biased region" description="Basic and acidic residues" evidence="6">
    <location>
        <begin position="167"/>
        <end position="177"/>
    </location>
</feature>
<feature type="compositionally biased region" description="Basic residues" evidence="6">
    <location>
        <begin position="129"/>
        <end position="138"/>
    </location>
</feature>
<dbReference type="Gene3D" id="3.90.1030.10">
    <property type="entry name" value="Ribosomal protein L17"/>
    <property type="match status" value="1"/>
</dbReference>
<name>A0A0H4T3N0_9DELT</name>
<keyword evidence="3 4" id="KW-0687">Ribonucleoprotein</keyword>
<dbReference type="InterPro" id="IPR036373">
    <property type="entry name" value="Ribosomal_bL17_sf"/>
</dbReference>
<gene>
    <name evidence="4" type="primary">rplQ</name>
</gene>
<feature type="region of interest" description="Disordered" evidence="6">
    <location>
        <begin position="127"/>
        <end position="191"/>
    </location>
</feature>
<sequence>MRHNRDEKRFDRTYSHLKSMLSNMTNDLVMYGRIRTTTPKAKVLRSYAEKMITLGKDGSVAARRRAMAFMKNKAAVTKLFDALAPQYKERNGGYTRIFKLGNRPGDNAAMAMIELVEGAQVAVAEAAPKKKAPVKKAKAPAAEKAAPAKAKSASAPKKAAAPKKAKAAVEGEAEAKPAVKRTRKKAAESES</sequence>
<dbReference type="NCBIfam" id="TIGR00059">
    <property type="entry name" value="L17"/>
    <property type="match status" value="1"/>
</dbReference>